<evidence type="ECO:0000313" key="7">
    <source>
        <dbReference type="Proteomes" id="UP000038045"/>
    </source>
</evidence>
<keyword evidence="4 6" id="KW-1133">Transmembrane helix</keyword>
<organism evidence="7 8">
    <name type="scientific">Parastrongyloides trichosuri</name>
    <name type="common">Possum-specific nematode worm</name>
    <dbReference type="NCBI Taxonomy" id="131310"/>
    <lineage>
        <taxon>Eukaryota</taxon>
        <taxon>Metazoa</taxon>
        <taxon>Ecdysozoa</taxon>
        <taxon>Nematoda</taxon>
        <taxon>Chromadorea</taxon>
        <taxon>Rhabditida</taxon>
        <taxon>Tylenchina</taxon>
        <taxon>Panagrolaimomorpha</taxon>
        <taxon>Strongyloidoidea</taxon>
        <taxon>Strongyloididae</taxon>
        <taxon>Parastrongyloides</taxon>
    </lineage>
</organism>
<evidence type="ECO:0000256" key="3">
    <source>
        <dbReference type="ARBA" id="ARBA00022692"/>
    </source>
</evidence>
<evidence type="ECO:0000313" key="8">
    <source>
        <dbReference type="WBParaSite" id="PTRK_0000975500.1"/>
    </source>
</evidence>
<dbReference type="GO" id="GO:0005741">
    <property type="term" value="C:mitochondrial outer membrane"/>
    <property type="evidence" value="ECO:0007669"/>
    <property type="project" value="TreeGrafter"/>
</dbReference>
<dbReference type="InterPro" id="IPR038330">
    <property type="entry name" value="TspO/MBR-related_sf"/>
</dbReference>
<keyword evidence="3 6" id="KW-0812">Transmembrane</keyword>
<dbReference type="PANTHER" id="PTHR10057:SF0">
    <property type="entry name" value="TRANSLOCATOR PROTEIN"/>
    <property type="match status" value="1"/>
</dbReference>
<feature type="transmembrane region" description="Helical" evidence="6">
    <location>
        <begin position="141"/>
        <end position="163"/>
    </location>
</feature>
<sequence>MVFAWNECDTKKALVSALVPAGVGAFTAYNVMKDKNVMDFLLSGCECKCAPKDPCVYTAVDILALSPVGYAAYMVFRNGGGFEYNDTKLAMALYGGTLLAWLSAIPVCKKKDRKCLLVNSVITHLLAAGTAYTFYQIDKTAGKLCIPLVVLSGIYTLMSYGGYKKFKTN</sequence>
<feature type="transmembrane region" description="Helical" evidence="6">
    <location>
        <begin position="115"/>
        <end position="135"/>
    </location>
</feature>
<comment type="subcellular location">
    <subcellularLocation>
        <location evidence="1">Membrane</location>
        <topology evidence="1">Multi-pass membrane protein</topology>
    </subcellularLocation>
</comment>
<evidence type="ECO:0000256" key="5">
    <source>
        <dbReference type="ARBA" id="ARBA00023136"/>
    </source>
</evidence>
<dbReference type="STRING" id="131310.A0A0N4ZMI7"/>
<evidence type="ECO:0000256" key="2">
    <source>
        <dbReference type="ARBA" id="ARBA00007524"/>
    </source>
</evidence>
<proteinExistence type="inferred from homology"/>
<feature type="transmembrane region" description="Helical" evidence="6">
    <location>
        <begin position="89"/>
        <end position="108"/>
    </location>
</feature>
<comment type="similarity">
    <text evidence="2">Belongs to the TspO/BZRP family.</text>
</comment>
<feature type="transmembrane region" description="Helical" evidence="6">
    <location>
        <begin position="12"/>
        <end position="32"/>
    </location>
</feature>
<evidence type="ECO:0000256" key="1">
    <source>
        <dbReference type="ARBA" id="ARBA00004141"/>
    </source>
</evidence>
<dbReference type="InterPro" id="IPR004307">
    <property type="entry name" value="TspO_MBR"/>
</dbReference>
<dbReference type="GO" id="GO:0033013">
    <property type="term" value="P:tetrapyrrole metabolic process"/>
    <property type="evidence" value="ECO:0007669"/>
    <property type="project" value="UniProtKB-ARBA"/>
</dbReference>
<dbReference type="Gene3D" id="1.20.1260.100">
    <property type="entry name" value="TspO/MBR protein"/>
    <property type="match status" value="1"/>
</dbReference>
<dbReference type="WBParaSite" id="PTRK_0000975500.1">
    <property type="protein sequence ID" value="PTRK_0000975500.1"/>
    <property type="gene ID" value="PTRK_0000975500"/>
</dbReference>
<reference evidence="8" key="1">
    <citation type="submission" date="2017-02" db="UniProtKB">
        <authorList>
            <consortium name="WormBaseParasite"/>
        </authorList>
    </citation>
    <scope>IDENTIFICATION</scope>
</reference>
<dbReference type="Proteomes" id="UP000038045">
    <property type="component" value="Unplaced"/>
</dbReference>
<dbReference type="AlphaFoldDB" id="A0A0N4ZMI7"/>
<keyword evidence="7" id="KW-1185">Reference proteome</keyword>
<evidence type="ECO:0000256" key="4">
    <source>
        <dbReference type="ARBA" id="ARBA00022989"/>
    </source>
</evidence>
<dbReference type="PANTHER" id="PTHR10057">
    <property type="entry name" value="PERIPHERAL-TYPE BENZODIAZEPINE RECEPTOR"/>
    <property type="match status" value="1"/>
</dbReference>
<name>A0A0N4ZMI7_PARTI</name>
<evidence type="ECO:0000256" key="6">
    <source>
        <dbReference type="SAM" id="Phobius"/>
    </source>
</evidence>
<dbReference type="Pfam" id="PF03073">
    <property type="entry name" value="TspO_MBR"/>
    <property type="match status" value="1"/>
</dbReference>
<protein>
    <submittedName>
        <fullName evidence="8">Transmembrane protein</fullName>
    </submittedName>
</protein>
<accession>A0A0N4ZMI7</accession>
<keyword evidence="5 6" id="KW-0472">Membrane</keyword>